<feature type="compositionally biased region" description="Pro residues" evidence="13">
    <location>
        <begin position="206"/>
        <end position="216"/>
    </location>
</feature>
<keyword evidence="9 14" id="KW-1133">Transmembrane helix</keyword>
<comment type="similarity">
    <text evidence="12">Belongs to the cytochrome b561 family.</text>
</comment>
<dbReference type="GO" id="GO:0005886">
    <property type="term" value="C:plasma membrane"/>
    <property type="evidence" value="ECO:0007669"/>
    <property type="project" value="UniProtKB-SubCell"/>
</dbReference>
<evidence type="ECO:0000256" key="1">
    <source>
        <dbReference type="ARBA" id="ARBA00001970"/>
    </source>
</evidence>
<evidence type="ECO:0000256" key="7">
    <source>
        <dbReference type="ARBA" id="ARBA00022723"/>
    </source>
</evidence>
<evidence type="ECO:0000313" key="16">
    <source>
        <dbReference type="EMBL" id="RDI98242.1"/>
    </source>
</evidence>
<dbReference type="GO" id="GO:0020037">
    <property type="term" value="F:heme binding"/>
    <property type="evidence" value="ECO:0007669"/>
    <property type="project" value="TreeGrafter"/>
</dbReference>
<feature type="transmembrane region" description="Helical" evidence="14">
    <location>
        <begin position="142"/>
        <end position="163"/>
    </location>
</feature>
<evidence type="ECO:0000313" key="17">
    <source>
        <dbReference type="Proteomes" id="UP000254711"/>
    </source>
</evidence>
<dbReference type="AlphaFoldDB" id="A0A370K6H0"/>
<evidence type="ECO:0000256" key="8">
    <source>
        <dbReference type="ARBA" id="ARBA00022982"/>
    </source>
</evidence>
<proteinExistence type="inferred from homology"/>
<evidence type="ECO:0000256" key="3">
    <source>
        <dbReference type="ARBA" id="ARBA00022448"/>
    </source>
</evidence>
<keyword evidence="5" id="KW-0349">Heme</keyword>
<dbReference type="EMBL" id="QQSY01000003">
    <property type="protein sequence ID" value="RDI98242.1"/>
    <property type="molecule type" value="Genomic_DNA"/>
</dbReference>
<dbReference type="SUPFAM" id="SSF81342">
    <property type="entry name" value="Transmembrane di-heme cytochromes"/>
    <property type="match status" value="1"/>
</dbReference>
<evidence type="ECO:0000259" key="15">
    <source>
        <dbReference type="Pfam" id="PF01292"/>
    </source>
</evidence>
<dbReference type="GO" id="GO:0046872">
    <property type="term" value="F:metal ion binding"/>
    <property type="evidence" value="ECO:0007669"/>
    <property type="project" value="UniProtKB-KW"/>
</dbReference>
<name>A0A370K6H0_9GAMM</name>
<feature type="transmembrane region" description="Helical" evidence="14">
    <location>
        <begin position="12"/>
        <end position="36"/>
    </location>
</feature>
<reference evidence="16 17" key="1">
    <citation type="submission" date="2018-07" db="EMBL/GenBank/DDBJ databases">
        <title>Dyella solisilvae sp. nov., isolated from the pine and broad-leaved mixed forest soil.</title>
        <authorList>
            <person name="Gao Z."/>
            <person name="Qiu L."/>
        </authorList>
    </citation>
    <scope>NUCLEOTIDE SEQUENCE [LARGE SCALE GENOMIC DNA]</scope>
    <source>
        <strain evidence="16 17">DHG54</strain>
    </source>
</reference>
<dbReference type="OrthoDB" id="1247465at2"/>
<keyword evidence="4" id="KW-1003">Cell membrane</keyword>
<feature type="transmembrane region" description="Helical" evidence="14">
    <location>
        <begin position="42"/>
        <end position="62"/>
    </location>
</feature>
<keyword evidence="17" id="KW-1185">Reference proteome</keyword>
<dbReference type="InterPro" id="IPR011577">
    <property type="entry name" value="Cyt_b561_bac/Ni-Hgenase"/>
</dbReference>
<feature type="domain" description="Cytochrome b561 bacterial/Ni-hydrogenase" evidence="15">
    <location>
        <begin position="7"/>
        <end position="174"/>
    </location>
</feature>
<gene>
    <name evidence="16" type="ORF">DVT68_14295</name>
</gene>
<evidence type="ECO:0000256" key="2">
    <source>
        <dbReference type="ARBA" id="ARBA00004651"/>
    </source>
</evidence>
<dbReference type="InterPro" id="IPR016174">
    <property type="entry name" value="Di-haem_cyt_TM"/>
</dbReference>
<dbReference type="PANTHER" id="PTHR30529:SF6">
    <property type="entry name" value="BLL0291 PROTEIN"/>
    <property type="match status" value="1"/>
</dbReference>
<dbReference type="InterPro" id="IPR052168">
    <property type="entry name" value="Cytochrome_b561_oxidase"/>
</dbReference>
<keyword evidence="10" id="KW-0408">Iron</keyword>
<evidence type="ECO:0000256" key="12">
    <source>
        <dbReference type="ARBA" id="ARBA00037975"/>
    </source>
</evidence>
<protein>
    <submittedName>
        <fullName evidence="16">Cytochrome b</fullName>
    </submittedName>
</protein>
<dbReference type="Proteomes" id="UP000254711">
    <property type="component" value="Unassembled WGS sequence"/>
</dbReference>
<organism evidence="16 17">
    <name type="scientific">Dyella solisilvae</name>
    <dbReference type="NCBI Taxonomy" id="1920168"/>
    <lineage>
        <taxon>Bacteria</taxon>
        <taxon>Pseudomonadati</taxon>
        <taxon>Pseudomonadota</taxon>
        <taxon>Gammaproteobacteria</taxon>
        <taxon>Lysobacterales</taxon>
        <taxon>Rhodanobacteraceae</taxon>
        <taxon>Dyella</taxon>
    </lineage>
</organism>
<keyword evidence="6 14" id="KW-0812">Transmembrane</keyword>
<dbReference type="PANTHER" id="PTHR30529">
    <property type="entry name" value="CYTOCHROME B561"/>
    <property type="match status" value="1"/>
</dbReference>
<keyword evidence="11 14" id="KW-0472">Membrane</keyword>
<evidence type="ECO:0000256" key="6">
    <source>
        <dbReference type="ARBA" id="ARBA00022692"/>
    </source>
</evidence>
<dbReference type="RefSeq" id="WP_114825758.1">
    <property type="nucleotide sequence ID" value="NZ_QQSY01000003.1"/>
</dbReference>
<evidence type="ECO:0000256" key="10">
    <source>
        <dbReference type="ARBA" id="ARBA00023004"/>
    </source>
</evidence>
<accession>A0A370K6H0</accession>
<keyword evidence="7" id="KW-0479">Metal-binding</keyword>
<keyword evidence="8" id="KW-0249">Electron transport</keyword>
<evidence type="ECO:0000256" key="9">
    <source>
        <dbReference type="ARBA" id="ARBA00022989"/>
    </source>
</evidence>
<dbReference type="GO" id="GO:0022904">
    <property type="term" value="P:respiratory electron transport chain"/>
    <property type="evidence" value="ECO:0007669"/>
    <property type="project" value="InterPro"/>
</dbReference>
<comment type="caution">
    <text evidence="16">The sequence shown here is derived from an EMBL/GenBank/DDBJ whole genome shotgun (WGS) entry which is preliminary data.</text>
</comment>
<feature type="transmembrane region" description="Helical" evidence="14">
    <location>
        <begin position="83"/>
        <end position="107"/>
    </location>
</feature>
<evidence type="ECO:0000256" key="14">
    <source>
        <dbReference type="SAM" id="Phobius"/>
    </source>
</evidence>
<evidence type="ECO:0000256" key="13">
    <source>
        <dbReference type="SAM" id="MobiDB-lite"/>
    </source>
</evidence>
<feature type="region of interest" description="Disordered" evidence="13">
    <location>
        <begin position="179"/>
        <end position="216"/>
    </location>
</feature>
<comment type="subcellular location">
    <subcellularLocation>
        <location evidence="2">Cell membrane</location>
        <topology evidence="2">Multi-pass membrane protein</topology>
    </subcellularLocation>
</comment>
<evidence type="ECO:0000256" key="11">
    <source>
        <dbReference type="ARBA" id="ARBA00023136"/>
    </source>
</evidence>
<evidence type="ECO:0000256" key="5">
    <source>
        <dbReference type="ARBA" id="ARBA00022617"/>
    </source>
</evidence>
<comment type="cofactor">
    <cofactor evidence="1">
        <name>heme b</name>
        <dbReference type="ChEBI" id="CHEBI:60344"/>
    </cofactor>
</comment>
<keyword evidence="3" id="KW-0813">Transport</keyword>
<dbReference type="Pfam" id="PF01292">
    <property type="entry name" value="Ni_hydr_CYTB"/>
    <property type="match status" value="1"/>
</dbReference>
<sequence length="216" mass="23805">MSRPDSFHPLARLLHWLMALAILAMLFVGVGMVATVSTRHQWLLAIHRPLGVTILLLALLRLGVRLRWRPPPLPSDMPTIMQWLAISSHWLLYALMIGMPLIGWAMLSAGGFPVMLGRSWHLPPILPANSALYAWLRLAHGVLAYLLFFTILGHMAAALYHGLIRRDGVLSSMTFHRLPRRRSPAPSTNTAPEAGDIGSPSQTDPPDSPGYGTPPL</sequence>
<dbReference type="GO" id="GO:0009055">
    <property type="term" value="F:electron transfer activity"/>
    <property type="evidence" value="ECO:0007669"/>
    <property type="project" value="InterPro"/>
</dbReference>
<evidence type="ECO:0000256" key="4">
    <source>
        <dbReference type="ARBA" id="ARBA00022475"/>
    </source>
</evidence>